<protein>
    <submittedName>
        <fullName evidence="2">Uncharacterized protein</fullName>
    </submittedName>
</protein>
<proteinExistence type="predicted"/>
<keyword evidence="1" id="KW-0812">Transmembrane</keyword>
<keyword evidence="1" id="KW-0472">Membrane</keyword>
<feature type="transmembrane region" description="Helical" evidence="1">
    <location>
        <begin position="18"/>
        <end position="37"/>
    </location>
</feature>
<name>A0ABQ0GWF3_9HYPH</name>
<comment type="caution">
    <text evidence="2">The sequence shown here is derived from an EMBL/GenBank/DDBJ whole genome shotgun (WGS) entry which is preliminary data.</text>
</comment>
<sequence>MGALFGGAISAKLAKANALYGLISVAVGTVILVALQLMAFDGVLVQIAYFAALVGMAYALGMRRWQLVAVVFGAVAGAFVVGFVEGFFSGFAERSASAP</sequence>
<accession>A0ABQ0GWF3</accession>
<organism evidence="2 3">
    <name type="scientific">Phyllobacterium phragmitis</name>
    <dbReference type="NCBI Taxonomy" id="2670329"/>
    <lineage>
        <taxon>Bacteria</taxon>
        <taxon>Pseudomonadati</taxon>
        <taxon>Pseudomonadota</taxon>
        <taxon>Alphaproteobacteria</taxon>
        <taxon>Hyphomicrobiales</taxon>
        <taxon>Phyllobacteriaceae</taxon>
        <taxon>Phyllobacterium</taxon>
    </lineage>
</organism>
<feature type="transmembrane region" description="Helical" evidence="1">
    <location>
        <begin position="67"/>
        <end position="92"/>
    </location>
</feature>
<keyword evidence="1" id="KW-1133">Transmembrane helix</keyword>
<dbReference type="EMBL" id="BAAFZP010000001">
    <property type="protein sequence ID" value="GAB1581004.1"/>
    <property type="molecule type" value="Genomic_DNA"/>
</dbReference>
<reference evidence="2 3" key="1">
    <citation type="submission" date="2024-10" db="EMBL/GenBank/DDBJ databases">
        <title>Isolation, draft genome sequencing and identification of Phyllobacterium sp. NSA23, isolated from leaf soil.</title>
        <authorList>
            <person name="Akita H."/>
        </authorList>
    </citation>
    <scope>NUCLEOTIDE SEQUENCE [LARGE SCALE GENOMIC DNA]</scope>
    <source>
        <strain evidence="2 3">NSA23</strain>
    </source>
</reference>
<evidence type="ECO:0000313" key="2">
    <source>
        <dbReference type="EMBL" id="GAB1581004.1"/>
    </source>
</evidence>
<keyword evidence="3" id="KW-1185">Reference proteome</keyword>
<evidence type="ECO:0000313" key="3">
    <source>
        <dbReference type="Proteomes" id="UP001628091"/>
    </source>
</evidence>
<feature type="transmembrane region" description="Helical" evidence="1">
    <location>
        <begin position="43"/>
        <end position="60"/>
    </location>
</feature>
<dbReference type="Proteomes" id="UP001628091">
    <property type="component" value="Unassembled WGS sequence"/>
</dbReference>
<gene>
    <name evidence="2" type="ORF">PPNSA23_09470</name>
</gene>
<evidence type="ECO:0000256" key="1">
    <source>
        <dbReference type="SAM" id="Phobius"/>
    </source>
</evidence>